<evidence type="ECO:0000313" key="4">
    <source>
        <dbReference type="Proteomes" id="UP000182753"/>
    </source>
</evidence>
<evidence type="ECO:0000313" key="3">
    <source>
        <dbReference type="EMBL" id="OIN88820.1"/>
    </source>
</evidence>
<dbReference type="CDD" id="cd01131">
    <property type="entry name" value="PilT"/>
    <property type="match status" value="1"/>
</dbReference>
<comment type="caution">
    <text evidence="3">The sequence shown here is derived from an EMBL/GenBank/DDBJ whole genome shotgun (WGS) entry which is preliminary data.</text>
</comment>
<dbReference type="Gene3D" id="3.40.50.300">
    <property type="entry name" value="P-loop containing nucleotide triphosphate hydrolases"/>
    <property type="match status" value="1"/>
</dbReference>
<dbReference type="Gene3D" id="3.30.450.90">
    <property type="match status" value="1"/>
</dbReference>
<protein>
    <submittedName>
        <fullName evidence="3">Type IV pili twitching motility protein PilT</fullName>
    </submittedName>
</protein>
<dbReference type="InterPro" id="IPR006321">
    <property type="entry name" value="PilT/PilU"/>
</dbReference>
<gene>
    <name evidence="3" type="ORF">AUJ40_03065</name>
</gene>
<dbReference type="PANTHER" id="PTHR30486">
    <property type="entry name" value="TWITCHING MOTILITY PROTEIN PILT"/>
    <property type="match status" value="1"/>
</dbReference>
<dbReference type="InterPro" id="IPR050921">
    <property type="entry name" value="T4SS_GSP_E_ATPase"/>
</dbReference>
<dbReference type="Proteomes" id="UP000182753">
    <property type="component" value="Unassembled WGS sequence"/>
</dbReference>
<dbReference type="AlphaFoldDB" id="A0A1J4RR80"/>
<organism evidence="3 4">
    <name type="scientific">Candidatus Berkelbacteria bacterium CG1_02_42_45</name>
    <dbReference type="NCBI Taxonomy" id="1805036"/>
    <lineage>
        <taxon>Bacteria</taxon>
        <taxon>Candidatus Berkelbacteria</taxon>
    </lineage>
</organism>
<reference evidence="3 4" key="1">
    <citation type="journal article" date="2016" name="Environ. Microbiol.">
        <title>Genomic resolution of a cold subsurface aquifer community provides metabolic insights for novel microbes adapted to high CO concentrations.</title>
        <authorList>
            <person name="Probst A.J."/>
            <person name="Castelle C.J."/>
            <person name="Singh A."/>
            <person name="Brown C.T."/>
            <person name="Anantharaman K."/>
            <person name="Sharon I."/>
            <person name="Hug L.A."/>
            <person name="Burstein D."/>
            <person name="Emerson J.B."/>
            <person name="Thomas B.C."/>
            <person name="Banfield J.F."/>
        </authorList>
    </citation>
    <scope>NUCLEOTIDE SEQUENCE [LARGE SCALE GENOMIC DNA]</scope>
    <source>
        <strain evidence="3">CG1_02_42_45</strain>
    </source>
</reference>
<name>A0A1J4RR80_9BACT</name>
<dbReference type="InterPro" id="IPR001482">
    <property type="entry name" value="T2SS/T4SS_dom"/>
</dbReference>
<feature type="domain" description="Bacterial type II secretion system protein E" evidence="2">
    <location>
        <begin position="15"/>
        <end position="283"/>
    </location>
</feature>
<evidence type="ECO:0000256" key="1">
    <source>
        <dbReference type="ARBA" id="ARBA00006611"/>
    </source>
</evidence>
<proteinExistence type="inferred from homology"/>
<accession>A0A1J4RR80</accession>
<dbReference type="Pfam" id="PF00437">
    <property type="entry name" value="T2SSE"/>
    <property type="match status" value="1"/>
</dbReference>
<dbReference type="GO" id="GO:0016887">
    <property type="term" value="F:ATP hydrolysis activity"/>
    <property type="evidence" value="ECO:0007669"/>
    <property type="project" value="InterPro"/>
</dbReference>
<dbReference type="NCBIfam" id="TIGR01420">
    <property type="entry name" value="pilT_fam"/>
    <property type="match status" value="1"/>
</dbReference>
<dbReference type="SUPFAM" id="SSF52540">
    <property type="entry name" value="P-loop containing nucleoside triphosphate hydrolases"/>
    <property type="match status" value="1"/>
</dbReference>
<dbReference type="InterPro" id="IPR027417">
    <property type="entry name" value="P-loop_NTPase"/>
</dbReference>
<comment type="similarity">
    <text evidence="1">Belongs to the GSP E family.</text>
</comment>
<dbReference type="PANTHER" id="PTHR30486:SF16">
    <property type="entry name" value="TWITCHING MOTILITY PROTEIN PILT"/>
    <property type="match status" value="1"/>
</dbReference>
<evidence type="ECO:0000259" key="2">
    <source>
        <dbReference type="Pfam" id="PF00437"/>
    </source>
</evidence>
<dbReference type="EMBL" id="MNUJ01000060">
    <property type="protein sequence ID" value="OIN88820.1"/>
    <property type="molecule type" value="Genomic_DNA"/>
</dbReference>
<dbReference type="GO" id="GO:0005524">
    <property type="term" value="F:ATP binding"/>
    <property type="evidence" value="ECO:0007669"/>
    <property type="project" value="InterPro"/>
</dbReference>
<sequence length="360" mass="39892">MEAKQNGATKFPAFSRLLDLAISKTASDIHVVPGAHPLLRIDGRLLPVTSEPPLTKEKVDNLLSEIAKTEVLEKVRNRQEVDFSFEYKNTRFRTNIYLQKDLPAASLRLIPSAIKSYTELGLPPIIEHFTAQSQGLVIITGPTGHGKSTTLASMVQKINLERREHIITIEDPIEYLFHNEKSLISQREVGNDTMSFTTALRSALREDPNVILIGEMRDLETIESALVMAETGHLVLTTLHTNSAAQTVDRIVSVFPSYQQQQIRSQLAAVILGVMSQRLIPRISGGRTVAAEVMIANAAVRTLIRDSKIHQIPNVIQTSASEGMILLDKVLAELISRGEVSLEDALTWSISPKSLKMMVY</sequence>